<name>A0A2N6QHF4_9STAP</name>
<gene>
    <name evidence="1" type="ORF">CJ235_06975</name>
</gene>
<dbReference type="AlphaFoldDB" id="A0A2N6QHF4"/>
<protein>
    <submittedName>
        <fullName evidence="1">Uncharacterized protein</fullName>
    </submittedName>
</protein>
<accession>A0A2N6QHF4</accession>
<dbReference type="Proteomes" id="UP000235748">
    <property type="component" value="Unassembled WGS sequence"/>
</dbReference>
<proteinExistence type="predicted"/>
<reference evidence="1 2" key="1">
    <citation type="submission" date="2017-09" db="EMBL/GenBank/DDBJ databases">
        <title>Bacterial strain isolated from the female urinary microbiota.</title>
        <authorList>
            <person name="Thomas-White K."/>
            <person name="Kumar N."/>
            <person name="Forster S."/>
            <person name="Putonti C."/>
            <person name="Lawley T."/>
            <person name="Wolfe A.J."/>
        </authorList>
    </citation>
    <scope>NUCLEOTIDE SEQUENCE [LARGE SCALE GENOMIC DNA]</scope>
    <source>
        <strain evidence="1 2">UMB0834</strain>
    </source>
</reference>
<evidence type="ECO:0000313" key="1">
    <source>
        <dbReference type="EMBL" id="PMC19004.1"/>
    </source>
</evidence>
<dbReference type="RefSeq" id="WP_070504495.1">
    <property type="nucleotide sequence ID" value="NZ_JALCYA010000004.1"/>
</dbReference>
<comment type="caution">
    <text evidence="1">The sequence shown here is derived from an EMBL/GenBank/DDBJ whole genome shotgun (WGS) entry which is preliminary data.</text>
</comment>
<sequence length="319" mass="38003">MDKKVNFYIPIIYCNSEPTATPINSFIDHINNFDVEERETKIDGEYYSIIKFRTQNEKNDIKDNYLCMGRYRSKKPKQGERGTDKLDDIDFDIVEPISIYHCDVNNLFMYEYNHFGPRKTKIERYFSSFLVDNNEEKWEFKLVPIEKTFNIDELRQAEQIKFIEMSFSLNDKLKDLDRLDENNTISPITEMMSAISNFLQNDGGNLVDIKISNGRFSRNQLDQETMMIFIELILQNNLNEEFAKLNVRYKLDNGEIKTVNLSDYGFYTSIIKREEGLDGWEYIVDKVEEDYHENHYNILNRKVSKYLSGLKYIDRIYTF</sequence>
<organism evidence="1 2">
    <name type="scientific">Staphylococcus pettenkoferi</name>
    <dbReference type="NCBI Taxonomy" id="170573"/>
    <lineage>
        <taxon>Bacteria</taxon>
        <taxon>Bacillati</taxon>
        <taxon>Bacillota</taxon>
        <taxon>Bacilli</taxon>
        <taxon>Bacillales</taxon>
        <taxon>Staphylococcaceae</taxon>
        <taxon>Staphylococcus</taxon>
    </lineage>
</organism>
<evidence type="ECO:0000313" key="2">
    <source>
        <dbReference type="Proteomes" id="UP000235748"/>
    </source>
</evidence>
<dbReference type="EMBL" id="PNGG01000003">
    <property type="protein sequence ID" value="PMC19004.1"/>
    <property type="molecule type" value="Genomic_DNA"/>
</dbReference>